<keyword evidence="1" id="KW-1133">Transmembrane helix</keyword>
<keyword evidence="1" id="KW-0472">Membrane</keyword>
<dbReference type="Proteomes" id="UP000240243">
    <property type="component" value="Unassembled WGS sequence"/>
</dbReference>
<feature type="transmembrane region" description="Helical" evidence="1">
    <location>
        <begin position="17"/>
        <end position="35"/>
    </location>
</feature>
<evidence type="ECO:0008006" key="4">
    <source>
        <dbReference type="Google" id="ProtNLM"/>
    </source>
</evidence>
<dbReference type="InterPro" id="IPR011852">
    <property type="entry name" value="TRAP_TAXI"/>
</dbReference>
<dbReference type="PANTHER" id="PTHR42941:SF1">
    <property type="entry name" value="SLL1037 PROTEIN"/>
    <property type="match status" value="1"/>
</dbReference>
<evidence type="ECO:0000313" key="2">
    <source>
        <dbReference type="EMBL" id="PSJ44135.1"/>
    </source>
</evidence>
<accession>A0A2P7R1P7</accession>
<proteinExistence type="predicted"/>
<dbReference type="EMBL" id="PXYG01000007">
    <property type="protein sequence ID" value="PSJ44135.1"/>
    <property type="molecule type" value="Genomic_DNA"/>
</dbReference>
<keyword evidence="3" id="KW-1185">Reference proteome</keyword>
<dbReference type="AlphaFoldDB" id="A0A2P7R1P7"/>
<evidence type="ECO:0000313" key="3">
    <source>
        <dbReference type="Proteomes" id="UP000240243"/>
    </source>
</evidence>
<gene>
    <name evidence="2" type="ORF">C7H85_15435</name>
</gene>
<keyword evidence="1" id="KW-0812">Transmembrane</keyword>
<dbReference type="SUPFAM" id="SSF53850">
    <property type="entry name" value="Periplasmic binding protein-like II"/>
    <property type="match status" value="1"/>
</dbReference>
<evidence type="ECO:0000256" key="1">
    <source>
        <dbReference type="SAM" id="Phobius"/>
    </source>
</evidence>
<sequence>MTVSIVMHYVYRPMQKTIFFVIALCEIFLLLLICYQNVHFERGNGPGSLLMERDVMARFSRKIFTVAAVSGLLLLSSQAASASILKAESGSPTNINTTIMTLLSKYAKEEAGISIQLNSGQTLTRTPLKVGMGQTDLTVVPSEVLSYMQNGENMYKNTAGPAQKSAENVRALFGFMAGLYHGITWADNGIENWSDFKGKRVYTGPASGTAGVNIEEFIRINSGYEPNVDYQSVKMDWPASGQAFTDGLVDILFRAALPGSTGIEEFALTRPIRLFGLTQEAAESQAWQKAQNLPGMFAHTIGADTYSNLANEDDITMIAFTMMVIANKALAEETAYQLTKSFWERQADTQASSVTLRSVSIENAFEGVVTKLHPGAYRYYQEKRINVPTELIPDEE</sequence>
<dbReference type="PANTHER" id="PTHR42941">
    <property type="entry name" value="SLL1037 PROTEIN"/>
    <property type="match status" value="1"/>
</dbReference>
<protein>
    <recommendedName>
        <fullName evidence="4">C4-dicarboxylate ABC transporter substrate-binding protein</fullName>
    </recommendedName>
</protein>
<dbReference type="Pfam" id="PF16868">
    <property type="entry name" value="NMT1_3"/>
    <property type="match status" value="1"/>
</dbReference>
<comment type="caution">
    <text evidence="2">The sequence shown here is derived from an EMBL/GenBank/DDBJ whole genome shotgun (WGS) entry which is preliminary data.</text>
</comment>
<dbReference type="Gene3D" id="3.40.190.10">
    <property type="entry name" value="Periplasmic binding protein-like II"/>
    <property type="match status" value="2"/>
</dbReference>
<dbReference type="NCBIfam" id="TIGR02122">
    <property type="entry name" value="TRAP_TAXI"/>
    <property type="match status" value="1"/>
</dbReference>
<organism evidence="2 3">
    <name type="scientific">Zobellella endophytica</name>
    <dbReference type="NCBI Taxonomy" id="2116700"/>
    <lineage>
        <taxon>Bacteria</taxon>
        <taxon>Pseudomonadati</taxon>
        <taxon>Pseudomonadota</taxon>
        <taxon>Gammaproteobacteria</taxon>
        <taxon>Aeromonadales</taxon>
        <taxon>Aeromonadaceae</taxon>
        <taxon>Zobellella</taxon>
    </lineage>
</organism>
<name>A0A2P7R1P7_9GAMM</name>
<reference evidence="2 3" key="1">
    <citation type="submission" date="2018-03" db="EMBL/GenBank/DDBJ databases">
        <title>The draft genome of Zobellella sp. 59N8.</title>
        <authorList>
            <person name="Liu L."/>
            <person name="Li L."/>
            <person name="Zhang X."/>
            <person name="Liang L."/>
            <person name="Wang T."/>
        </authorList>
    </citation>
    <scope>NUCLEOTIDE SEQUENCE [LARGE SCALE GENOMIC DNA]</scope>
    <source>
        <strain evidence="2 3">59N8</strain>
    </source>
</reference>